<dbReference type="Pfam" id="PF20700">
    <property type="entry name" value="Mutator"/>
    <property type="match status" value="1"/>
</dbReference>
<organism evidence="2 3">
    <name type="scientific">Araneus ventricosus</name>
    <name type="common">Orbweaver spider</name>
    <name type="synonym">Epeira ventricosa</name>
    <dbReference type="NCBI Taxonomy" id="182803"/>
    <lineage>
        <taxon>Eukaryota</taxon>
        <taxon>Metazoa</taxon>
        <taxon>Ecdysozoa</taxon>
        <taxon>Arthropoda</taxon>
        <taxon>Chelicerata</taxon>
        <taxon>Arachnida</taxon>
        <taxon>Araneae</taxon>
        <taxon>Araneomorphae</taxon>
        <taxon>Entelegynae</taxon>
        <taxon>Araneoidea</taxon>
        <taxon>Araneidae</taxon>
        <taxon>Araneus</taxon>
    </lineage>
</organism>
<proteinExistence type="predicted"/>
<dbReference type="EMBL" id="BGPR01008998">
    <property type="protein sequence ID" value="GBN37327.1"/>
    <property type="molecule type" value="Genomic_DNA"/>
</dbReference>
<dbReference type="Proteomes" id="UP000499080">
    <property type="component" value="Unassembled WGS sequence"/>
</dbReference>
<dbReference type="AlphaFoldDB" id="A0A4Y2NGX1"/>
<comment type="caution">
    <text evidence="2">The sequence shown here is derived from an EMBL/GenBank/DDBJ whole genome shotgun (WGS) entry which is preliminary data.</text>
</comment>
<protein>
    <recommendedName>
        <fullName evidence="1">Mutator-like transposase domain-containing protein</fullName>
    </recommendedName>
</protein>
<feature type="domain" description="Mutator-like transposase" evidence="1">
    <location>
        <begin position="9"/>
        <end position="65"/>
    </location>
</feature>
<evidence type="ECO:0000259" key="1">
    <source>
        <dbReference type="Pfam" id="PF20700"/>
    </source>
</evidence>
<name>A0A4Y2NGX1_ARAVE</name>
<accession>A0A4Y2NGX1</accession>
<gene>
    <name evidence="2" type="ORF">AVEN_30892_1</name>
</gene>
<dbReference type="OrthoDB" id="5983687at2759"/>
<sequence length="97" mass="11229">MNLATPPTKFSNYNTINCKQQEKQVKKVWHKQFRKMKGKRNLAVTVDGSWQKRCFSSKNGLVTLTLSNKAMQGRIRLYHLPITPFLTITVFLTKTLS</sequence>
<evidence type="ECO:0000313" key="3">
    <source>
        <dbReference type="Proteomes" id="UP000499080"/>
    </source>
</evidence>
<dbReference type="InterPro" id="IPR049012">
    <property type="entry name" value="Mutator_transp_dom"/>
</dbReference>
<evidence type="ECO:0000313" key="2">
    <source>
        <dbReference type="EMBL" id="GBN37327.1"/>
    </source>
</evidence>
<keyword evidence="3" id="KW-1185">Reference proteome</keyword>
<reference evidence="2 3" key="1">
    <citation type="journal article" date="2019" name="Sci. Rep.">
        <title>Orb-weaving spider Araneus ventricosus genome elucidates the spidroin gene catalogue.</title>
        <authorList>
            <person name="Kono N."/>
            <person name="Nakamura H."/>
            <person name="Ohtoshi R."/>
            <person name="Moran D.A.P."/>
            <person name="Shinohara A."/>
            <person name="Yoshida Y."/>
            <person name="Fujiwara M."/>
            <person name="Mori M."/>
            <person name="Tomita M."/>
            <person name="Arakawa K."/>
        </authorList>
    </citation>
    <scope>NUCLEOTIDE SEQUENCE [LARGE SCALE GENOMIC DNA]</scope>
</reference>